<protein>
    <submittedName>
        <fullName evidence="1">Uncharacterized protein</fullName>
    </submittedName>
</protein>
<dbReference type="Proteomes" id="UP000244722">
    <property type="component" value="Unassembled WGS sequence"/>
</dbReference>
<dbReference type="STRING" id="42251.A0A2T7A4R5"/>
<dbReference type="EMBL" id="NESQ01000023">
    <property type="protein sequence ID" value="PUU82732.1"/>
    <property type="molecule type" value="Genomic_DNA"/>
</dbReference>
<evidence type="ECO:0000313" key="2">
    <source>
        <dbReference type="Proteomes" id="UP000244722"/>
    </source>
</evidence>
<keyword evidence="2" id="KW-1185">Reference proteome</keyword>
<name>A0A2T7A4R5_TUBBO</name>
<dbReference type="OrthoDB" id="76567at2759"/>
<sequence length="267" mass="29499">MESNIFYTILKAIQSGEPESLEFARLDPEESALVVESLFNPKNGLERYRFRVHLSSRPFAPDCHLRVVIPSFLHEAAAEWLLCQYGRWGVTGLINDVADEAMIVAPSARITNFTGNYVGSVKEPDLSFVPVSPNGLLRDFPSVILESGWASRGPDRVDECRLWHEGSGGRVRVVILVRLYRADAQNQVRVTLKISRTTPPGTVATVTRQNLFPIPALLPPDPTLTMEELFGGQCPPGLGPRTTFTLEVGSLRHIVETTLISDGYCPA</sequence>
<dbReference type="AlphaFoldDB" id="A0A2T7A4R5"/>
<accession>A0A2T7A4R5</accession>
<proteinExistence type="predicted"/>
<gene>
    <name evidence="1" type="ORF">B9Z19DRAFT_1120321</name>
</gene>
<comment type="caution">
    <text evidence="1">The sequence shown here is derived from an EMBL/GenBank/DDBJ whole genome shotgun (WGS) entry which is preliminary data.</text>
</comment>
<organism evidence="1 2">
    <name type="scientific">Tuber borchii</name>
    <name type="common">White truffle</name>
    <dbReference type="NCBI Taxonomy" id="42251"/>
    <lineage>
        <taxon>Eukaryota</taxon>
        <taxon>Fungi</taxon>
        <taxon>Dikarya</taxon>
        <taxon>Ascomycota</taxon>
        <taxon>Pezizomycotina</taxon>
        <taxon>Pezizomycetes</taxon>
        <taxon>Pezizales</taxon>
        <taxon>Tuberaceae</taxon>
        <taxon>Tuber</taxon>
    </lineage>
</organism>
<evidence type="ECO:0000313" key="1">
    <source>
        <dbReference type="EMBL" id="PUU82732.1"/>
    </source>
</evidence>
<reference evidence="1 2" key="1">
    <citation type="submission" date="2017-04" db="EMBL/GenBank/DDBJ databases">
        <title>Draft genome sequence of Tuber borchii Vittad., a whitish edible truffle.</title>
        <authorList>
            <consortium name="DOE Joint Genome Institute"/>
            <person name="Murat C."/>
            <person name="Kuo A."/>
            <person name="Barry K.W."/>
            <person name="Clum A."/>
            <person name="Dockter R.B."/>
            <person name="Fauchery L."/>
            <person name="Iotti M."/>
            <person name="Kohler A."/>
            <person name="Labutti K."/>
            <person name="Lindquist E.A."/>
            <person name="Lipzen A."/>
            <person name="Ohm R.A."/>
            <person name="Wang M."/>
            <person name="Grigoriev I.V."/>
            <person name="Zambonelli A."/>
            <person name="Martin F.M."/>
        </authorList>
    </citation>
    <scope>NUCLEOTIDE SEQUENCE [LARGE SCALE GENOMIC DNA]</scope>
    <source>
        <strain evidence="1 2">Tbo3840</strain>
    </source>
</reference>